<dbReference type="InterPro" id="IPR009003">
    <property type="entry name" value="Peptidase_S1_PA"/>
</dbReference>
<evidence type="ECO:0000256" key="2">
    <source>
        <dbReference type="ARBA" id="ARBA00022670"/>
    </source>
</evidence>
<keyword evidence="8" id="KW-1185">Reference proteome</keyword>
<organism evidence="7 8">
    <name type="scientific">Flavivirga algicola</name>
    <dbReference type="NCBI Taxonomy" id="2729136"/>
    <lineage>
        <taxon>Bacteria</taxon>
        <taxon>Pseudomonadati</taxon>
        <taxon>Bacteroidota</taxon>
        <taxon>Flavobacteriia</taxon>
        <taxon>Flavobacteriales</taxon>
        <taxon>Flavobacteriaceae</taxon>
        <taxon>Flavivirga</taxon>
    </lineage>
</organism>
<sequence>MKKSLWKLWMLIKNKNKMILLGNTENEKNENRKKLNKKGKLASTFFILISFLPILVYLIFHFGLVESQSKFNQALEKSVALVNTGTGTGTAFLISPTKLLTAKHVVKNKNVGDTVDLIFEKSEPQFSATAKVVWIDPSNDPEPEYYLKDVAVLELVSPSSVPEDYPYLTIGESAGVTTRSQVILIGYPGGLLSTTSGAISNDNIKGVELFQLDVESWPGNSGGPLILEETEEVIGMLVAGLNEEYQGINFANKIDNIILLLEENGIDIYE</sequence>
<dbReference type="Proteomes" id="UP000746690">
    <property type="component" value="Unassembled WGS sequence"/>
</dbReference>
<keyword evidence="6" id="KW-0812">Transmembrane</keyword>
<dbReference type="InterPro" id="IPR008256">
    <property type="entry name" value="Peptidase_S1B"/>
</dbReference>
<dbReference type="SUPFAM" id="SSF50494">
    <property type="entry name" value="Trypsin-like serine proteases"/>
    <property type="match status" value="1"/>
</dbReference>
<protein>
    <recommendedName>
        <fullName evidence="5">Serine protease</fullName>
        <ecNumber evidence="5">3.4.21.-</ecNumber>
    </recommendedName>
</protein>
<dbReference type="Pfam" id="PF13365">
    <property type="entry name" value="Trypsin_2"/>
    <property type="match status" value="1"/>
</dbReference>
<gene>
    <name evidence="7" type="ORF">HHX25_10775</name>
</gene>
<comment type="caution">
    <text evidence="7">The sequence shown here is derived from an EMBL/GenBank/DDBJ whole genome shotgun (WGS) entry which is preliminary data.</text>
</comment>
<evidence type="ECO:0000313" key="7">
    <source>
        <dbReference type="EMBL" id="NMH87993.1"/>
    </source>
</evidence>
<dbReference type="PANTHER" id="PTHR43019">
    <property type="entry name" value="SERINE ENDOPROTEASE DEGS"/>
    <property type="match status" value="1"/>
</dbReference>
<name>A0ABX1RZD4_9FLAO</name>
<feature type="transmembrane region" description="Helical" evidence="6">
    <location>
        <begin position="41"/>
        <end position="64"/>
    </location>
</feature>
<comment type="subcellular location">
    <subcellularLocation>
        <location evidence="1">Secreted</location>
    </subcellularLocation>
</comment>
<comment type="similarity">
    <text evidence="5">Belongs to the peptidase S1B family.</text>
</comment>
<proteinExistence type="inferred from homology"/>
<dbReference type="EC" id="3.4.21.-" evidence="5"/>
<accession>A0ABX1RZD4</accession>
<keyword evidence="2 5" id="KW-0645">Protease</keyword>
<keyword evidence="3 5" id="KW-0378">Hydrolase</keyword>
<keyword evidence="4 5" id="KW-0720">Serine protease</keyword>
<evidence type="ECO:0000256" key="1">
    <source>
        <dbReference type="ARBA" id="ARBA00004613"/>
    </source>
</evidence>
<evidence type="ECO:0000256" key="4">
    <source>
        <dbReference type="ARBA" id="ARBA00022825"/>
    </source>
</evidence>
<dbReference type="PANTHER" id="PTHR43019:SF23">
    <property type="entry name" value="PROTEASE DO-LIKE 5, CHLOROPLASTIC"/>
    <property type="match status" value="1"/>
</dbReference>
<evidence type="ECO:0000256" key="3">
    <source>
        <dbReference type="ARBA" id="ARBA00022801"/>
    </source>
</evidence>
<dbReference type="EMBL" id="JABBHF010000005">
    <property type="protein sequence ID" value="NMH87993.1"/>
    <property type="molecule type" value="Genomic_DNA"/>
</dbReference>
<keyword evidence="6" id="KW-0472">Membrane</keyword>
<reference evidence="7 8" key="1">
    <citation type="submission" date="2020-04" db="EMBL/GenBank/DDBJ databases">
        <title>A Flavivirga sp. nov.</title>
        <authorList>
            <person name="Sun X."/>
        </authorList>
    </citation>
    <scope>NUCLEOTIDE SEQUENCE [LARGE SCALE GENOMIC DNA]</scope>
    <source>
        <strain evidence="7 8">Y03</strain>
    </source>
</reference>
<evidence type="ECO:0000256" key="5">
    <source>
        <dbReference type="RuleBase" id="RU004296"/>
    </source>
</evidence>
<dbReference type="PRINTS" id="PR00839">
    <property type="entry name" value="V8PROTEASE"/>
</dbReference>
<evidence type="ECO:0000313" key="8">
    <source>
        <dbReference type="Proteomes" id="UP000746690"/>
    </source>
</evidence>
<keyword evidence="6" id="KW-1133">Transmembrane helix</keyword>
<evidence type="ECO:0000256" key="6">
    <source>
        <dbReference type="SAM" id="Phobius"/>
    </source>
</evidence>
<dbReference type="Gene3D" id="2.40.10.120">
    <property type="match status" value="1"/>
</dbReference>